<evidence type="ECO:0000313" key="1">
    <source>
        <dbReference type="EMBL" id="SVC29531.1"/>
    </source>
</evidence>
<protein>
    <submittedName>
        <fullName evidence="1">Uncharacterized protein</fullName>
    </submittedName>
</protein>
<gene>
    <name evidence="1" type="ORF">METZ01_LOCUS282385</name>
</gene>
<organism evidence="1">
    <name type="scientific">marine metagenome</name>
    <dbReference type="NCBI Taxonomy" id="408172"/>
    <lineage>
        <taxon>unclassified sequences</taxon>
        <taxon>metagenomes</taxon>
        <taxon>ecological metagenomes</taxon>
    </lineage>
</organism>
<reference evidence="1" key="1">
    <citation type="submission" date="2018-05" db="EMBL/GenBank/DDBJ databases">
        <authorList>
            <person name="Lanie J.A."/>
            <person name="Ng W.-L."/>
            <person name="Kazmierczak K.M."/>
            <person name="Andrzejewski T.M."/>
            <person name="Davidsen T.M."/>
            <person name="Wayne K.J."/>
            <person name="Tettelin H."/>
            <person name="Glass J.I."/>
            <person name="Rusch D."/>
            <person name="Podicherti R."/>
            <person name="Tsui H.-C.T."/>
            <person name="Winkler M.E."/>
        </authorList>
    </citation>
    <scope>NUCLEOTIDE SEQUENCE</scope>
</reference>
<sequence>MSMSDGCALDFLAESMCIAIENMKSTIEQIGTTRSTNTLELETRNWVTALFCYNSLENSKLISRIRKLGTHQTAMNLIEKSSDREIKLVQGIMDMLKEHNKNGTLIQRTKNRFLLSITDLETEFIDHHSLVLEIKRSQNIVIPLSEITECEDTNCEWIFAWLVETLGEEYQEYLVPYV</sequence>
<accession>A0A382L3Q9</accession>
<name>A0A382L3Q9_9ZZZZ</name>
<proteinExistence type="predicted"/>
<dbReference type="AlphaFoldDB" id="A0A382L3Q9"/>
<dbReference type="EMBL" id="UINC01083639">
    <property type="protein sequence ID" value="SVC29531.1"/>
    <property type="molecule type" value="Genomic_DNA"/>
</dbReference>